<evidence type="ECO:0000256" key="2">
    <source>
        <dbReference type="ARBA" id="ARBA00022741"/>
    </source>
</evidence>
<comment type="similarity">
    <text evidence="8">Belongs to the NAD kinase family.</text>
</comment>
<dbReference type="GO" id="GO:0051287">
    <property type="term" value="F:NAD binding"/>
    <property type="evidence" value="ECO:0007669"/>
    <property type="project" value="UniProtKB-ARBA"/>
</dbReference>
<feature type="binding site" evidence="8">
    <location>
        <position position="162"/>
    </location>
    <ligand>
        <name>NAD(+)</name>
        <dbReference type="ChEBI" id="CHEBI:57540"/>
    </ligand>
</feature>
<dbReference type="Gene3D" id="3.40.50.10330">
    <property type="entry name" value="Probable inorganic polyphosphate/atp-NAD kinase, domain 1"/>
    <property type="match status" value="1"/>
</dbReference>
<feature type="binding site" evidence="8">
    <location>
        <begin position="192"/>
        <end position="197"/>
    </location>
    <ligand>
        <name>NAD(+)</name>
        <dbReference type="ChEBI" id="CHEBI:57540"/>
    </ligand>
</feature>
<dbReference type="AlphaFoldDB" id="A0A7T4R454"/>
<evidence type="ECO:0000256" key="3">
    <source>
        <dbReference type="ARBA" id="ARBA00022777"/>
    </source>
</evidence>
<keyword evidence="10" id="KW-1185">Reference proteome</keyword>
<proteinExistence type="inferred from homology"/>
<feature type="binding site" evidence="8">
    <location>
        <position position="179"/>
    </location>
    <ligand>
        <name>NAD(+)</name>
        <dbReference type="ChEBI" id="CHEBI:57540"/>
    </ligand>
</feature>
<evidence type="ECO:0000256" key="1">
    <source>
        <dbReference type="ARBA" id="ARBA00022679"/>
    </source>
</evidence>
<feature type="binding site" evidence="8">
    <location>
        <position position="252"/>
    </location>
    <ligand>
        <name>NAD(+)</name>
        <dbReference type="ChEBI" id="CHEBI:57540"/>
    </ligand>
</feature>
<dbReference type="Pfam" id="PF01513">
    <property type="entry name" value="NAD_kinase"/>
    <property type="match status" value="1"/>
</dbReference>
<feature type="binding site" evidence="8">
    <location>
        <position position="181"/>
    </location>
    <ligand>
        <name>NAD(+)</name>
        <dbReference type="ChEBI" id="CHEBI:57540"/>
    </ligand>
</feature>
<keyword evidence="1 8" id="KW-0808">Transferase</keyword>
<dbReference type="GO" id="GO:0046872">
    <property type="term" value="F:metal ion binding"/>
    <property type="evidence" value="ECO:0007669"/>
    <property type="project" value="UniProtKB-UniRule"/>
</dbReference>
<evidence type="ECO:0000256" key="7">
    <source>
        <dbReference type="ARBA" id="ARBA00047925"/>
    </source>
</evidence>
<dbReference type="InterPro" id="IPR017438">
    <property type="entry name" value="ATP-NAD_kinase_N"/>
</dbReference>
<keyword evidence="2 8" id="KW-0547">Nucleotide-binding</keyword>
<feature type="binding site" evidence="8">
    <location>
        <begin position="77"/>
        <end position="78"/>
    </location>
    <ligand>
        <name>NAD(+)</name>
        <dbReference type="ChEBI" id="CHEBI:57540"/>
    </ligand>
</feature>
<dbReference type="RefSeq" id="WP_198571574.1">
    <property type="nucleotide sequence ID" value="NZ_CP066167.1"/>
</dbReference>
<keyword evidence="4 8" id="KW-0067">ATP-binding</keyword>
<dbReference type="GO" id="GO:0005524">
    <property type="term" value="F:ATP binding"/>
    <property type="evidence" value="ECO:0007669"/>
    <property type="project" value="UniProtKB-KW"/>
</dbReference>
<dbReference type="Gene3D" id="2.60.200.30">
    <property type="entry name" value="Probable inorganic polyphosphate/atp-NAD kinase, domain 2"/>
    <property type="match status" value="1"/>
</dbReference>
<dbReference type="KEGG" id="snan:I6N98_07230"/>
<evidence type="ECO:0000256" key="6">
    <source>
        <dbReference type="ARBA" id="ARBA00023027"/>
    </source>
</evidence>
<comment type="cofactor">
    <cofactor evidence="8">
        <name>a divalent metal cation</name>
        <dbReference type="ChEBI" id="CHEBI:60240"/>
    </cofactor>
</comment>
<reference evidence="9 10" key="1">
    <citation type="submission" date="2020-12" db="EMBL/GenBank/DDBJ databases">
        <authorList>
            <person name="Shan Y."/>
        </authorList>
    </citation>
    <scope>NUCLEOTIDE SEQUENCE [LARGE SCALE GENOMIC DNA]</scope>
    <source>
        <strain evidence="10">csc3.9</strain>
    </source>
</reference>
<evidence type="ECO:0000256" key="4">
    <source>
        <dbReference type="ARBA" id="ARBA00022840"/>
    </source>
</evidence>
<evidence type="ECO:0000313" key="9">
    <source>
        <dbReference type="EMBL" id="QQD20098.1"/>
    </source>
</evidence>
<comment type="function">
    <text evidence="8">Involved in the regulation of the intracellular balance of NAD and NADP, and is a key enzyme in the biosynthesis of NADP. Catalyzes specifically the phosphorylation on 2'-hydroxyl of the adenosine moiety of NAD to yield NADP.</text>
</comment>
<dbReference type="Pfam" id="PF20143">
    <property type="entry name" value="NAD_kinase_C"/>
    <property type="match status" value="1"/>
</dbReference>
<keyword evidence="3 8" id="KW-0418">Kinase</keyword>
<comment type="caution">
    <text evidence="8">Lacks conserved residue(s) required for the propagation of feature annotation.</text>
</comment>
<feature type="active site" description="Proton acceptor" evidence="8">
    <location>
        <position position="77"/>
    </location>
</feature>
<comment type="subcellular location">
    <subcellularLocation>
        <location evidence="8">Cytoplasm</location>
    </subcellularLocation>
</comment>
<dbReference type="GO" id="GO:0006741">
    <property type="term" value="P:NADP+ biosynthetic process"/>
    <property type="evidence" value="ECO:0007669"/>
    <property type="project" value="UniProtKB-UniRule"/>
</dbReference>
<dbReference type="GO" id="GO:0005737">
    <property type="term" value="C:cytoplasm"/>
    <property type="evidence" value="ECO:0007669"/>
    <property type="project" value="UniProtKB-SubCell"/>
</dbReference>
<dbReference type="PANTHER" id="PTHR20275:SF0">
    <property type="entry name" value="NAD KINASE"/>
    <property type="match status" value="1"/>
</dbReference>
<dbReference type="InterPro" id="IPR017437">
    <property type="entry name" value="ATP-NAD_kinase_PpnK-typ_C"/>
</dbReference>
<dbReference type="NCBIfam" id="NF002306">
    <property type="entry name" value="PRK01231.1"/>
    <property type="match status" value="1"/>
</dbReference>
<feature type="binding site" evidence="8">
    <location>
        <begin position="151"/>
        <end position="152"/>
    </location>
    <ligand>
        <name>NAD(+)</name>
        <dbReference type="ChEBI" id="CHEBI:57540"/>
    </ligand>
</feature>
<dbReference type="EMBL" id="CP066167">
    <property type="protein sequence ID" value="QQD20098.1"/>
    <property type="molecule type" value="Genomic_DNA"/>
</dbReference>
<dbReference type="Proteomes" id="UP000596063">
    <property type="component" value="Chromosome"/>
</dbReference>
<dbReference type="EC" id="2.7.1.23" evidence="8"/>
<sequence>MEQFRNIGVIGREGNGVIETLGRLLAFLEARNLKVVLDQELAQLVPVTQPIPNERVGVSPRKMIGEVCDLIIVVGGDGSLLGAARTLVRHSVPVLGVNRGRLGFLTDIWPDEIESQVGPVLDGQFRLEKRFLLDVEVQRDNEPVGRGDALNDVVLNSGTSGHMMEFELFVDGEFVYRQRSDGLIVSTPTGSTAYSLSAGGPIMHPKLDAIAIVPMFPHTLSSRPIVVDGSSEIKMVVGRSNVVEPPVTCDGQVRLTTKPGDCIYVRKKRHKLRLIHPLDHSFYASCRDKLGWGGHLPREDSDD</sequence>
<evidence type="ECO:0000313" key="10">
    <source>
        <dbReference type="Proteomes" id="UP000596063"/>
    </source>
</evidence>
<keyword evidence="6 8" id="KW-0520">NAD</keyword>
<protein>
    <recommendedName>
        <fullName evidence="8">NAD kinase</fullName>
        <ecNumber evidence="8">2.7.1.23</ecNumber>
    </recommendedName>
    <alternativeName>
        <fullName evidence="8">ATP-dependent NAD kinase</fullName>
    </alternativeName>
</protein>
<dbReference type="PANTHER" id="PTHR20275">
    <property type="entry name" value="NAD KINASE"/>
    <property type="match status" value="1"/>
</dbReference>
<gene>
    <name evidence="8" type="primary">nadK</name>
    <name evidence="9" type="ORF">I6N98_07230</name>
</gene>
<keyword evidence="5 8" id="KW-0521">NADP</keyword>
<dbReference type="InterPro" id="IPR002504">
    <property type="entry name" value="NADK"/>
</dbReference>
<dbReference type="HAMAP" id="MF_00361">
    <property type="entry name" value="NAD_kinase"/>
    <property type="match status" value="1"/>
</dbReference>
<comment type="catalytic activity">
    <reaction evidence="7 8">
        <text>NAD(+) + ATP = ADP + NADP(+) + H(+)</text>
        <dbReference type="Rhea" id="RHEA:18629"/>
        <dbReference type="ChEBI" id="CHEBI:15378"/>
        <dbReference type="ChEBI" id="CHEBI:30616"/>
        <dbReference type="ChEBI" id="CHEBI:57540"/>
        <dbReference type="ChEBI" id="CHEBI:58349"/>
        <dbReference type="ChEBI" id="CHEBI:456216"/>
        <dbReference type="EC" id="2.7.1.23"/>
    </reaction>
</comment>
<evidence type="ECO:0000256" key="8">
    <source>
        <dbReference type="HAMAP-Rule" id="MF_00361"/>
    </source>
</evidence>
<accession>A0A7T4R454</accession>
<dbReference type="FunFam" id="2.60.200.30:FF:000009">
    <property type="entry name" value="Poly(P)/ATP NAD kinase"/>
    <property type="match status" value="1"/>
</dbReference>
<dbReference type="InterPro" id="IPR016064">
    <property type="entry name" value="NAD/diacylglycerol_kinase_sf"/>
</dbReference>
<dbReference type="GO" id="GO:0019674">
    <property type="term" value="P:NAD+ metabolic process"/>
    <property type="evidence" value="ECO:0007669"/>
    <property type="project" value="InterPro"/>
</dbReference>
<keyword evidence="8" id="KW-0963">Cytoplasm</keyword>
<dbReference type="SUPFAM" id="SSF111331">
    <property type="entry name" value="NAD kinase/diacylglycerol kinase-like"/>
    <property type="match status" value="1"/>
</dbReference>
<dbReference type="GO" id="GO:0003951">
    <property type="term" value="F:NAD+ kinase activity"/>
    <property type="evidence" value="ECO:0007669"/>
    <property type="project" value="UniProtKB-UniRule"/>
</dbReference>
<evidence type="ECO:0000256" key="5">
    <source>
        <dbReference type="ARBA" id="ARBA00022857"/>
    </source>
</evidence>
<organism evidence="9 10">
    <name type="scientific">Spongiibacter nanhainus</name>
    <dbReference type="NCBI Taxonomy" id="2794344"/>
    <lineage>
        <taxon>Bacteria</taxon>
        <taxon>Pseudomonadati</taxon>
        <taxon>Pseudomonadota</taxon>
        <taxon>Gammaproteobacteria</taxon>
        <taxon>Cellvibrionales</taxon>
        <taxon>Spongiibacteraceae</taxon>
        <taxon>Spongiibacter</taxon>
    </lineage>
</organism>
<name>A0A7T4R454_9GAMM</name>